<evidence type="ECO:0000313" key="1">
    <source>
        <dbReference type="EMBL" id="OIQ70232.1"/>
    </source>
</evidence>
<protein>
    <submittedName>
        <fullName evidence="1">Uncharacterized protein</fullName>
    </submittedName>
</protein>
<comment type="caution">
    <text evidence="1">The sequence shown here is derived from an EMBL/GenBank/DDBJ whole genome shotgun (WGS) entry which is preliminary data.</text>
</comment>
<dbReference type="EMBL" id="MLJW01004301">
    <property type="protein sequence ID" value="OIQ70232.1"/>
    <property type="molecule type" value="Genomic_DNA"/>
</dbReference>
<proteinExistence type="predicted"/>
<dbReference type="AlphaFoldDB" id="A0A1J5PHH1"/>
<reference evidence="1" key="1">
    <citation type="submission" date="2016-10" db="EMBL/GenBank/DDBJ databases">
        <title>Sequence of Gallionella enrichment culture.</title>
        <authorList>
            <person name="Poehlein A."/>
            <person name="Muehling M."/>
            <person name="Daniel R."/>
        </authorList>
    </citation>
    <scope>NUCLEOTIDE SEQUENCE</scope>
</reference>
<dbReference type="AntiFam" id="ANF00178">
    <property type="entry name" value="Shadow ORF (opposite dhbF)"/>
</dbReference>
<gene>
    <name evidence="1" type="ORF">GALL_481570</name>
</gene>
<name>A0A1J5PHH1_9ZZZZ</name>
<organism evidence="1">
    <name type="scientific">mine drainage metagenome</name>
    <dbReference type="NCBI Taxonomy" id="410659"/>
    <lineage>
        <taxon>unclassified sequences</taxon>
        <taxon>metagenomes</taxon>
        <taxon>ecological metagenomes</taxon>
    </lineage>
</organism>
<accession>A0A1J5PHH1</accession>
<sequence length="130" mass="14100">MVGELAQYFSAEDGLVHGHAIGKQARIASRVLARNHGAGFDACMLRQCRFDFAEFDAKAAYFYLRIDAADVVELAVRPPAHQVAGAVQTRVRRAEGVGNETFGRAFRLLEVAGGQAAAAYIQFTDKAGRQ</sequence>